<dbReference type="InterPro" id="IPR001763">
    <property type="entry name" value="Rhodanese-like_dom"/>
</dbReference>
<evidence type="ECO:0000256" key="4">
    <source>
        <dbReference type="ARBA" id="ARBA00009524"/>
    </source>
</evidence>
<comment type="similarity">
    <text evidence="17">Belongs to the NnrD/CARKD family.</text>
</comment>
<evidence type="ECO:0000259" key="21">
    <source>
        <dbReference type="PROSITE" id="PS50206"/>
    </source>
</evidence>
<protein>
    <recommendedName>
        <fullName evidence="19">Bifunctional NAD(P)H-hydrate repair enzyme</fullName>
    </recommendedName>
    <alternativeName>
        <fullName evidence="19">Nicotinamide nucleotide repair protein</fullName>
    </alternativeName>
    <domain>
        <recommendedName>
            <fullName evidence="19">ADP-dependent (S)-NAD(P)H-hydrate dehydratase</fullName>
            <ecNumber evidence="19">4.2.1.136</ecNumber>
        </recommendedName>
        <alternativeName>
            <fullName evidence="19">ADP-dependent NAD(P)HX dehydratase</fullName>
        </alternativeName>
    </domain>
    <domain>
        <recommendedName>
            <fullName evidence="19">NAD(P)H-hydrate epimerase</fullName>
            <ecNumber evidence="19">5.1.99.6</ecNumber>
        </recommendedName>
    </domain>
</protein>
<comment type="cofactor">
    <cofactor evidence="17">
        <name>Mg(2+)</name>
        <dbReference type="ChEBI" id="CHEBI:18420"/>
    </cofactor>
</comment>
<comment type="catalytic activity">
    <reaction evidence="2 18 19">
        <text>(6R)-NADPHX = (6S)-NADPHX</text>
        <dbReference type="Rhea" id="RHEA:32227"/>
        <dbReference type="ChEBI" id="CHEBI:64076"/>
        <dbReference type="ChEBI" id="CHEBI:64077"/>
        <dbReference type="EC" id="5.1.99.6"/>
    </reaction>
</comment>
<dbReference type="Pfam" id="PF03853">
    <property type="entry name" value="YjeF_N"/>
    <property type="match status" value="2"/>
</dbReference>
<comment type="subunit">
    <text evidence="17">Homotetramer.</text>
</comment>
<feature type="region of interest" description="Disordered" evidence="20">
    <location>
        <begin position="103"/>
        <end position="164"/>
    </location>
</feature>
<organism evidence="24 25">
    <name type="scientific">Streptosporangium pseudovulgare</name>
    <dbReference type="NCBI Taxonomy" id="35765"/>
    <lineage>
        <taxon>Bacteria</taxon>
        <taxon>Bacillati</taxon>
        <taxon>Actinomycetota</taxon>
        <taxon>Actinomycetes</taxon>
        <taxon>Streptosporangiales</taxon>
        <taxon>Streptosporangiaceae</taxon>
        <taxon>Streptosporangium</taxon>
    </lineage>
</organism>
<evidence type="ECO:0000256" key="16">
    <source>
        <dbReference type="ARBA" id="ARBA00049209"/>
    </source>
</evidence>
<dbReference type="EC" id="5.1.99.6" evidence="19"/>
<evidence type="ECO:0000256" key="8">
    <source>
        <dbReference type="ARBA" id="ARBA00022857"/>
    </source>
</evidence>
<feature type="binding site" evidence="18">
    <location>
        <begin position="185"/>
        <end position="191"/>
    </location>
    <ligand>
        <name>(6S)-NADPHX</name>
        <dbReference type="ChEBI" id="CHEBI:64076"/>
    </ligand>
</feature>
<keyword evidence="13" id="KW-0511">Multifunctional enzyme</keyword>
<evidence type="ECO:0000256" key="14">
    <source>
        <dbReference type="ARBA" id="ARBA00025153"/>
    </source>
</evidence>
<name>A0ABQ2QVB6_9ACTN</name>
<comment type="similarity">
    <text evidence="3 19">In the N-terminal section; belongs to the NnrE/AIBP family.</text>
</comment>
<proteinExistence type="inferred from homology"/>
<keyword evidence="8 17" id="KW-0521">NADP</keyword>
<feature type="binding site" evidence="18">
    <location>
        <position position="59"/>
    </location>
    <ligand>
        <name>K(+)</name>
        <dbReference type="ChEBI" id="CHEBI:29103"/>
    </ligand>
</feature>
<evidence type="ECO:0000256" key="13">
    <source>
        <dbReference type="ARBA" id="ARBA00023268"/>
    </source>
</evidence>
<dbReference type="Proteomes" id="UP000611554">
    <property type="component" value="Unassembled WGS sequence"/>
</dbReference>
<feature type="binding site" evidence="17">
    <location>
        <position position="313"/>
    </location>
    <ligand>
        <name>(6S)-NADPHX</name>
        <dbReference type="ChEBI" id="CHEBI:64076"/>
    </ligand>
</feature>
<keyword evidence="6 17" id="KW-0547">Nucleotide-binding</keyword>
<evidence type="ECO:0000256" key="12">
    <source>
        <dbReference type="ARBA" id="ARBA00023239"/>
    </source>
</evidence>
<evidence type="ECO:0000259" key="22">
    <source>
        <dbReference type="PROSITE" id="PS51383"/>
    </source>
</evidence>
<keyword evidence="5 18" id="KW-0479">Metal-binding</keyword>
<comment type="function">
    <text evidence="14 19">Bifunctional enzyme that catalyzes the epimerization of the S- and R-forms of NAD(P)HX and the dehydration of the S-form of NAD(P)HX at the expense of ADP, which is converted to AMP. This allows the repair of both epimers of NAD(P)HX, a damaged form of NAD(P)H that is a result of enzymatic or heat-dependent hydration.</text>
</comment>
<evidence type="ECO:0000256" key="2">
    <source>
        <dbReference type="ARBA" id="ARBA00000909"/>
    </source>
</evidence>
<evidence type="ECO:0000256" key="5">
    <source>
        <dbReference type="ARBA" id="ARBA00022723"/>
    </source>
</evidence>
<dbReference type="InterPro" id="IPR036652">
    <property type="entry name" value="YjeF_N_dom_sf"/>
</dbReference>
<evidence type="ECO:0000256" key="17">
    <source>
        <dbReference type="HAMAP-Rule" id="MF_01965"/>
    </source>
</evidence>
<accession>A0ABQ2QVB6</accession>
<comment type="catalytic activity">
    <reaction evidence="16 17 19">
        <text>(6S)-NADPHX + ADP = AMP + phosphate + NADPH + H(+)</text>
        <dbReference type="Rhea" id="RHEA:32235"/>
        <dbReference type="ChEBI" id="CHEBI:15378"/>
        <dbReference type="ChEBI" id="CHEBI:43474"/>
        <dbReference type="ChEBI" id="CHEBI:57783"/>
        <dbReference type="ChEBI" id="CHEBI:64076"/>
        <dbReference type="ChEBI" id="CHEBI:456215"/>
        <dbReference type="ChEBI" id="CHEBI:456216"/>
        <dbReference type="EC" id="4.2.1.136"/>
    </reaction>
</comment>
<evidence type="ECO:0000256" key="7">
    <source>
        <dbReference type="ARBA" id="ARBA00022840"/>
    </source>
</evidence>
<keyword evidence="7 17" id="KW-0067">ATP-binding</keyword>
<dbReference type="Gene3D" id="3.40.50.10260">
    <property type="entry name" value="YjeF N-terminal domain"/>
    <property type="match status" value="1"/>
</dbReference>
<feature type="binding site" evidence="17">
    <location>
        <begin position="459"/>
        <end position="463"/>
    </location>
    <ligand>
        <name>AMP</name>
        <dbReference type="ChEBI" id="CHEBI:456215"/>
    </ligand>
</feature>
<dbReference type="PROSITE" id="PS51383">
    <property type="entry name" value="YJEF_C_3"/>
    <property type="match status" value="1"/>
</dbReference>
<dbReference type="RefSeq" id="WP_189246804.1">
    <property type="nucleotide sequence ID" value="NZ_BMQJ01000005.1"/>
</dbReference>
<comment type="catalytic activity">
    <reaction evidence="1 18 19">
        <text>(6R)-NADHX = (6S)-NADHX</text>
        <dbReference type="Rhea" id="RHEA:32215"/>
        <dbReference type="ChEBI" id="CHEBI:64074"/>
        <dbReference type="ChEBI" id="CHEBI:64075"/>
        <dbReference type="EC" id="5.1.99.6"/>
    </reaction>
</comment>
<dbReference type="InterPro" id="IPR000631">
    <property type="entry name" value="CARKD"/>
</dbReference>
<evidence type="ECO:0000256" key="3">
    <source>
        <dbReference type="ARBA" id="ARBA00006001"/>
    </source>
</evidence>
<keyword evidence="10 17" id="KW-0520">NAD</keyword>
<dbReference type="InterPro" id="IPR030677">
    <property type="entry name" value="Nnr"/>
</dbReference>
<gene>
    <name evidence="18" type="primary">nnrE</name>
    <name evidence="17" type="synonym">nnrD</name>
    <name evidence="24" type="ORF">GCM10010140_26970</name>
</gene>
<evidence type="ECO:0000313" key="25">
    <source>
        <dbReference type="Proteomes" id="UP000611554"/>
    </source>
</evidence>
<dbReference type="PROSITE" id="PS50206">
    <property type="entry name" value="RHODANESE_3"/>
    <property type="match status" value="1"/>
</dbReference>
<feature type="binding site" evidence="18">
    <location>
        <position position="214"/>
    </location>
    <ligand>
        <name>(6S)-NADPHX</name>
        <dbReference type="ChEBI" id="CHEBI:64076"/>
    </ligand>
</feature>
<dbReference type="EMBL" id="BMQJ01000005">
    <property type="protein sequence ID" value="GGP95535.1"/>
    <property type="molecule type" value="Genomic_DNA"/>
</dbReference>
<evidence type="ECO:0000256" key="1">
    <source>
        <dbReference type="ARBA" id="ARBA00000013"/>
    </source>
</evidence>
<feature type="domain" description="YjeF C-terminal" evidence="22">
    <location>
        <begin position="278"/>
        <end position="541"/>
    </location>
</feature>
<evidence type="ECO:0000256" key="20">
    <source>
        <dbReference type="SAM" id="MobiDB-lite"/>
    </source>
</evidence>
<comment type="cofactor">
    <cofactor evidence="18 19">
        <name>K(+)</name>
        <dbReference type="ChEBI" id="CHEBI:29103"/>
    </cofactor>
    <text evidence="18 19">Binds 1 potassium ion per subunit.</text>
</comment>
<dbReference type="PANTHER" id="PTHR12592:SF0">
    <property type="entry name" value="ATP-DEPENDENT (S)-NAD(P)H-HYDRATE DEHYDRATASE"/>
    <property type="match status" value="1"/>
</dbReference>
<feature type="binding site" evidence="18">
    <location>
        <position position="217"/>
    </location>
    <ligand>
        <name>K(+)</name>
        <dbReference type="ChEBI" id="CHEBI:29103"/>
    </ligand>
</feature>
<feature type="binding site" evidence="18">
    <location>
        <begin position="58"/>
        <end position="62"/>
    </location>
    <ligand>
        <name>(6S)-NADPHX</name>
        <dbReference type="ChEBI" id="CHEBI:64076"/>
    </ligand>
</feature>
<keyword evidence="11 18" id="KW-0413">Isomerase</keyword>
<evidence type="ECO:0000256" key="9">
    <source>
        <dbReference type="ARBA" id="ARBA00022958"/>
    </source>
</evidence>
<evidence type="ECO:0000256" key="6">
    <source>
        <dbReference type="ARBA" id="ARBA00022741"/>
    </source>
</evidence>
<feature type="binding site" evidence="17">
    <location>
        <position position="488"/>
    </location>
    <ligand>
        <name>AMP</name>
        <dbReference type="ChEBI" id="CHEBI:456215"/>
    </ligand>
</feature>
<dbReference type="PIRSF" id="PIRSF017184">
    <property type="entry name" value="Nnr"/>
    <property type="match status" value="1"/>
</dbReference>
<evidence type="ECO:0000256" key="11">
    <source>
        <dbReference type="ARBA" id="ARBA00023235"/>
    </source>
</evidence>
<keyword evidence="12 17" id="KW-0456">Lyase</keyword>
<dbReference type="CDD" id="cd01171">
    <property type="entry name" value="YXKO-related"/>
    <property type="match status" value="1"/>
</dbReference>
<dbReference type="InterPro" id="IPR029056">
    <property type="entry name" value="Ribokinase-like"/>
</dbReference>
<keyword evidence="25" id="KW-1185">Reference proteome</keyword>
<feature type="binding site" evidence="17">
    <location>
        <position position="373"/>
    </location>
    <ligand>
        <name>(6S)-NADPHX</name>
        <dbReference type="ChEBI" id="CHEBI:64076"/>
    </ligand>
</feature>
<evidence type="ECO:0000256" key="15">
    <source>
        <dbReference type="ARBA" id="ARBA00048238"/>
    </source>
</evidence>
<evidence type="ECO:0000256" key="18">
    <source>
        <dbReference type="HAMAP-Rule" id="MF_01966"/>
    </source>
</evidence>
<dbReference type="HAMAP" id="MF_01965">
    <property type="entry name" value="NADHX_dehydratase"/>
    <property type="match status" value="1"/>
</dbReference>
<feature type="binding site" evidence="18">
    <location>
        <position position="196"/>
    </location>
    <ligand>
        <name>(6S)-NADPHX</name>
        <dbReference type="ChEBI" id="CHEBI:64076"/>
    </ligand>
</feature>
<dbReference type="InterPro" id="IPR004443">
    <property type="entry name" value="YjeF_N_dom"/>
</dbReference>
<comment type="similarity">
    <text evidence="18">Belongs to the NnrE/AIBP family.</text>
</comment>
<comment type="function">
    <text evidence="17">Catalyzes the dehydration of the S-form of NAD(P)HX at the expense of ADP, which is converted to AMP. Together with NAD(P)HX epimerase, which catalyzes the epimerization of the S- and R-forms, the enzyme allows the repair of both epimers of NAD(P)HX, a damaged form of NAD(P)H that is a result of enzymatic or heat-dependent hydration.</text>
</comment>
<evidence type="ECO:0000256" key="19">
    <source>
        <dbReference type="PIRNR" id="PIRNR017184"/>
    </source>
</evidence>
<sequence length="556" mass="55273">MLTAYTSDQIRAAEAALMAKLPEGTLMERAAAGLAVVCAGALGTVYGSRVVVLAGGGDNGGDALYAGARLAARGARVHAVLAGARVHEGGLAALRRAGGRVTDLGGAAGETPADPAGGGTADLARDSATDSARGSGKGSGQGLGKGSVQGPGKGSVRDPAKGPAVGAGVRRLLDGADLVVDGLVGIGGTGALREPYATLARLAAEGPATVVAVDVPSGVDASTGRVDGPAVRADVTVTFGARKIGLLADPGAARAGRVELVDIGLGPYLPDPGASALTDADVALMLPRPGVESDKYRRGVVGVAAGSHRYTGAAVLAVGGAVRAGAGMVRYAGPAEPVAQVRARWPEVVITPLEPGEGIGEVGRVQAWVLGPGLGTGPEALAVARSVLASDVPVLVDADGLTLVAENRSLLRRSAPVLITPHAGELSRLLDVPRSRIEARRVEYARRAADELGVTTLLKGSTTVVAEDERPVRINLTGSSWLATAGTGDVLAGVAGALLAAGLGPYDAASCAAYLHGLAGRNGPVSAWDVLSGVPGAVREVMDRLGEDDGAAKLER</sequence>
<keyword evidence="9 18" id="KW-0630">Potassium</keyword>
<dbReference type="NCBIfam" id="TIGR00196">
    <property type="entry name" value="yjeF_cterm"/>
    <property type="match status" value="1"/>
</dbReference>
<dbReference type="HAMAP" id="MF_01966">
    <property type="entry name" value="NADHX_epimerase"/>
    <property type="match status" value="1"/>
</dbReference>
<evidence type="ECO:0000259" key="23">
    <source>
        <dbReference type="PROSITE" id="PS51385"/>
    </source>
</evidence>
<feature type="binding site" evidence="17">
    <location>
        <position position="422"/>
    </location>
    <ligand>
        <name>(6S)-NADPHX</name>
        <dbReference type="ChEBI" id="CHEBI:64076"/>
    </ligand>
</feature>
<evidence type="ECO:0000313" key="24">
    <source>
        <dbReference type="EMBL" id="GGP95535.1"/>
    </source>
</evidence>
<comment type="caution">
    <text evidence="24">The sequence shown here is derived from an EMBL/GenBank/DDBJ whole genome shotgun (WGS) entry which is preliminary data.</text>
</comment>
<comment type="catalytic activity">
    <reaction evidence="15 17 19">
        <text>(6S)-NADHX + ADP = AMP + phosphate + NADH + H(+)</text>
        <dbReference type="Rhea" id="RHEA:32223"/>
        <dbReference type="ChEBI" id="CHEBI:15378"/>
        <dbReference type="ChEBI" id="CHEBI:43474"/>
        <dbReference type="ChEBI" id="CHEBI:57945"/>
        <dbReference type="ChEBI" id="CHEBI:64074"/>
        <dbReference type="ChEBI" id="CHEBI:456215"/>
        <dbReference type="ChEBI" id="CHEBI:456216"/>
        <dbReference type="EC" id="4.2.1.136"/>
    </reaction>
</comment>
<dbReference type="EC" id="4.2.1.136" evidence="19"/>
<dbReference type="SUPFAM" id="SSF53613">
    <property type="entry name" value="Ribokinase-like"/>
    <property type="match status" value="1"/>
</dbReference>
<feature type="binding site" evidence="18">
    <location>
        <position position="181"/>
    </location>
    <ligand>
        <name>K(+)</name>
        <dbReference type="ChEBI" id="CHEBI:29103"/>
    </ligand>
</feature>
<dbReference type="Gene3D" id="3.40.1190.20">
    <property type="match status" value="1"/>
</dbReference>
<comment type="function">
    <text evidence="18">Catalyzes the epimerization of the S- and R-forms of NAD(P)HX, a damaged form of NAD(P)H that is a result of enzymatic or heat-dependent hydration. This is a prerequisite for the S-specific NAD(P)H-hydrate dehydratase to allow the repair of both epimers of NAD(P)HX.</text>
</comment>
<feature type="domain" description="YjeF N-terminal" evidence="23">
    <location>
        <begin position="10"/>
        <end position="271"/>
    </location>
</feature>
<reference evidence="25" key="1">
    <citation type="journal article" date="2019" name="Int. J. Syst. Evol. Microbiol.">
        <title>The Global Catalogue of Microorganisms (GCM) 10K type strain sequencing project: providing services to taxonomists for standard genome sequencing and annotation.</title>
        <authorList>
            <consortium name="The Broad Institute Genomics Platform"/>
            <consortium name="The Broad Institute Genome Sequencing Center for Infectious Disease"/>
            <person name="Wu L."/>
            <person name="Ma J."/>
        </authorList>
    </citation>
    <scope>NUCLEOTIDE SEQUENCE [LARGE SCALE GENOMIC DNA]</scope>
    <source>
        <strain evidence="25">JCM 3115</strain>
    </source>
</reference>
<feature type="domain" description="Rhodanese" evidence="21">
    <location>
        <begin position="47"/>
        <end position="103"/>
    </location>
</feature>
<dbReference type="PANTHER" id="PTHR12592">
    <property type="entry name" value="ATP-DEPENDENT (S)-NAD(P)H-HYDRATE DEHYDRATASE FAMILY MEMBER"/>
    <property type="match status" value="1"/>
</dbReference>
<evidence type="ECO:0000256" key="10">
    <source>
        <dbReference type="ARBA" id="ARBA00023027"/>
    </source>
</evidence>
<dbReference type="SUPFAM" id="SSF64153">
    <property type="entry name" value="YjeF N-terminal domain-like"/>
    <property type="match status" value="1"/>
</dbReference>
<dbReference type="Pfam" id="PF01256">
    <property type="entry name" value="Carb_kinase"/>
    <property type="match status" value="1"/>
</dbReference>
<dbReference type="PROSITE" id="PS51385">
    <property type="entry name" value="YJEF_N"/>
    <property type="match status" value="1"/>
</dbReference>
<comment type="similarity">
    <text evidence="4 19">In the C-terminal section; belongs to the NnrD/CARKD family.</text>
</comment>
<feature type="compositionally biased region" description="Gly residues" evidence="20">
    <location>
        <begin position="135"/>
        <end position="153"/>
    </location>
</feature>
<feature type="binding site" evidence="17">
    <location>
        <position position="489"/>
    </location>
    <ligand>
        <name>(6S)-NADPHX</name>
        <dbReference type="ChEBI" id="CHEBI:64076"/>
    </ligand>
</feature>